<dbReference type="Gene3D" id="3.30.720.110">
    <property type="match status" value="1"/>
</dbReference>
<sequence>MTLMPFNGFHMFYGEPSSQTVAFMRVDNIEKLHSFIKKNGWDKISEIETQHWGGKECSVTTIDGGVMRFFQLD</sequence>
<evidence type="ECO:0000313" key="2">
    <source>
        <dbReference type="Proteomes" id="UP000574276"/>
    </source>
</evidence>
<proteinExistence type="predicted"/>
<dbReference type="InterPro" id="IPR029068">
    <property type="entry name" value="Glyas_Bleomycin-R_OHBP_Dase"/>
</dbReference>
<organism evidence="1 2">
    <name type="scientific">Variimorphobacter saccharofermentans</name>
    <dbReference type="NCBI Taxonomy" id="2755051"/>
    <lineage>
        <taxon>Bacteria</taxon>
        <taxon>Bacillati</taxon>
        <taxon>Bacillota</taxon>
        <taxon>Clostridia</taxon>
        <taxon>Lachnospirales</taxon>
        <taxon>Lachnospiraceae</taxon>
        <taxon>Variimorphobacter</taxon>
    </lineage>
</organism>
<accession>A0A839JXX3</accession>
<evidence type="ECO:0008006" key="3">
    <source>
        <dbReference type="Google" id="ProtNLM"/>
    </source>
</evidence>
<gene>
    <name evidence="1" type="ORF">H0486_05245</name>
</gene>
<dbReference type="EMBL" id="JACEGA010000001">
    <property type="protein sequence ID" value="MBB2182280.1"/>
    <property type="molecule type" value="Genomic_DNA"/>
</dbReference>
<evidence type="ECO:0000313" key="1">
    <source>
        <dbReference type="EMBL" id="MBB2182280.1"/>
    </source>
</evidence>
<comment type="caution">
    <text evidence="1">The sequence shown here is derived from an EMBL/GenBank/DDBJ whole genome shotgun (WGS) entry which is preliminary data.</text>
</comment>
<keyword evidence="2" id="KW-1185">Reference proteome</keyword>
<reference evidence="1 2" key="1">
    <citation type="submission" date="2020-07" db="EMBL/GenBank/DDBJ databases">
        <title>Characterization and genome sequencing of isolate MD1, a novel member within the family Lachnospiraceae.</title>
        <authorList>
            <person name="Rettenmaier R."/>
            <person name="Di Bello L."/>
            <person name="Zinser C."/>
            <person name="Scheitz K."/>
            <person name="Liebl W."/>
            <person name="Zverlov V."/>
        </authorList>
    </citation>
    <scope>NUCLEOTIDE SEQUENCE [LARGE SCALE GENOMIC DNA]</scope>
    <source>
        <strain evidence="1 2">MD1</strain>
    </source>
</reference>
<protein>
    <recommendedName>
        <fullName evidence="3">VOC domain-containing protein</fullName>
    </recommendedName>
</protein>
<name>A0A839JXX3_9FIRM</name>
<dbReference type="Proteomes" id="UP000574276">
    <property type="component" value="Unassembled WGS sequence"/>
</dbReference>
<dbReference type="SUPFAM" id="SSF54593">
    <property type="entry name" value="Glyoxalase/Bleomycin resistance protein/Dihydroxybiphenyl dioxygenase"/>
    <property type="match status" value="1"/>
</dbReference>
<dbReference type="RefSeq" id="WP_228352006.1">
    <property type="nucleotide sequence ID" value="NZ_JACEGA010000001.1"/>
</dbReference>
<dbReference type="AlphaFoldDB" id="A0A839JXX3"/>